<evidence type="ECO:0000256" key="5">
    <source>
        <dbReference type="ARBA" id="ARBA00023077"/>
    </source>
</evidence>
<dbReference type="EMBL" id="CP054493">
    <property type="protein sequence ID" value="QOY54753.1"/>
    <property type="molecule type" value="Genomic_DNA"/>
</dbReference>
<comment type="similarity">
    <text evidence="8 9">Belongs to the TonB-dependent receptor family.</text>
</comment>
<keyword evidence="2 8" id="KW-0813">Transport</keyword>
<evidence type="ECO:0000256" key="1">
    <source>
        <dbReference type="ARBA" id="ARBA00004571"/>
    </source>
</evidence>
<dbReference type="Gene3D" id="2.40.170.20">
    <property type="entry name" value="TonB-dependent receptor, beta-barrel domain"/>
    <property type="match status" value="1"/>
</dbReference>
<dbReference type="GO" id="GO:0015344">
    <property type="term" value="F:siderophore uptake transmembrane transporter activity"/>
    <property type="evidence" value="ECO:0007669"/>
    <property type="project" value="TreeGrafter"/>
</dbReference>
<keyword evidence="13" id="KW-0675">Receptor</keyword>
<dbReference type="KEGG" id="smas:HUE87_00440"/>
<keyword evidence="7 8" id="KW-0998">Cell outer membrane</keyword>
<feature type="signal peptide" evidence="10">
    <location>
        <begin position="1"/>
        <end position="20"/>
    </location>
</feature>
<dbReference type="InterPro" id="IPR036942">
    <property type="entry name" value="Beta-barrel_TonB_sf"/>
</dbReference>
<evidence type="ECO:0000313" key="14">
    <source>
        <dbReference type="Proteomes" id="UP000593836"/>
    </source>
</evidence>
<dbReference type="RefSeq" id="WP_194366797.1">
    <property type="nucleotide sequence ID" value="NZ_CP054493.1"/>
</dbReference>
<feature type="domain" description="TonB-dependent receptor plug" evidence="12">
    <location>
        <begin position="43"/>
        <end position="151"/>
    </location>
</feature>
<dbReference type="Gene3D" id="2.170.130.10">
    <property type="entry name" value="TonB-dependent receptor, plug domain"/>
    <property type="match status" value="1"/>
</dbReference>
<dbReference type="GO" id="GO:0044718">
    <property type="term" value="P:siderophore transmembrane transport"/>
    <property type="evidence" value="ECO:0007669"/>
    <property type="project" value="TreeGrafter"/>
</dbReference>
<keyword evidence="4 8" id="KW-0812">Transmembrane</keyword>
<evidence type="ECO:0000256" key="6">
    <source>
        <dbReference type="ARBA" id="ARBA00023136"/>
    </source>
</evidence>
<evidence type="ECO:0000313" key="13">
    <source>
        <dbReference type="EMBL" id="QOY54753.1"/>
    </source>
</evidence>
<dbReference type="PANTHER" id="PTHR30069">
    <property type="entry name" value="TONB-DEPENDENT OUTER MEMBRANE RECEPTOR"/>
    <property type="match status" value="1"/>
</dbReference>
<accession>A0A7S7M1B8</accession>
<evidence type="ECO:0000256" key="9">
    <source>
        <dbReference type="RuleBase" id="RU003357"/>
    </source>
</evidence>
<evidence type="ECO:0000256" key="3">
    <source>
        <dbReference type="ARBA" id="ARBA00022452"/>
    </source>
</evidence>
<gene>
    <name evidence="13" type="ORF">HUE87_00440</name>
</gene>
<dbReference type="AlphaFoldDB" id="A0A7S7M1B8"/>
<feature type="chain" id="PRO_5032338856" evidence="10">
    <location>
        <begin position="21"/>
        <end position="640"/>
    </location>
</feature>
<evidence type="ECO:0000256" key="2">
    <source>
        <dbReference type="ARBA" id="ARBA00022448"/>
    </source>
</evidence>
<sequence>MNKTIKLSLMVIALVSSLQAQENIIELKPLTITSTAIKTDELRATEAVEVYTAEDIEKANVQNVYEFLNQQTSVIATPGYGNQFMQKIDMRGYGIGNGYQNIVITINGRRMNNVDMVPQLLGSISPSSIEKIEIIKSSGIVVEGDGANAGVINITTKKNSDKEISLYAGTNGLVDASIYLGHNDEKLSLALSAELQKSDVIRDIDNSSPKDENKLSTGTFNLSYLATEQLELRLGFSATNTDVVYSGYLSKAQYEDNPKQEGGSTTIQEYNTHSIDLGLSYYVNDETSINIDTYTEKKESLYNYVTWSFLSAADYDYQSAKTNITYDTQNLRLKAGYDYCNSKRTTSSNEVTKDSNAGYIIGEYKLGSDSIKAGLRYEAIAFKSRGGDNQSDTLWGAELGYNKTITNDISLFVNYAHTYQSADLDRLFSYSTGAFTGYVKPSEADNFNIGFNYITKSNKFKATAYYIDLQNEIYYYSDPTFMNSRNTNIDKSHKYGLDLYNKWLITDKFDVVINYNYVQAVIDEEIENTDNYANNDLPGVSDHNIKATLEFLPNKNTTLAITQVYRSQAYSADDFNNNFSQKQDAYNSTNISASYTKDTWEVFAKINNLFNQKNGLWVQDDAIYPVNFTTTAIAGFKLKF</sequence>
<evidence type="ECO:0000256" key="8">
    <source>
        <dbReference type="PROSITE-ProRule" id="PRU01360"/>
    </source>
</evidence>
<dbReference type="PROSITE" id="PS52016">
    <property type="entry name" value="TONB_DEPENDENT_REC_3"/>
    <property type="match status" value="1"/>
</dbReference>
<proteinExistence type="inferred from homology"/>
<reference evidence="13 14" key="1">
    <citation type="submission" date="2020-05" db="EMBL/GenBank/DDBJ databases">
        <title>Sulfurimonas marisnigri, sp. nov., and Sulfurimonas baltica, sp. nov., manganese oxide reducing chemolithoautotrophs of the class Epsilonproteobacteria isolated from the pelagic redoxclines of the Black and Baltic Seas and emended description of the genus Sulfurimonas.</title>
        <authorList>
            <person name="Henkel J.V."/>
            <person name="Laudan C."/>
            <person name="Werner J."/>
            <person name="Neu T."/>
            <person name="Plewe S."/>
            <person name="Sproer C."/>
            <person name="Bunk B."/>
            <person name="Schulz-Vogt H.N."/>
        </authorList>
    </citation>
    <scope>NUCLEOTIDE SEQUENCE [LARGE SCALE GENOMIC DNA]</scope>
    <source>
        <strain evidence="13 14">SoZ1</strain>
    </source>
</reference>
<dbReference type="InterPro" id="IPR039426">
    <property type="entry name" value="TonB-dep_rcpt-like"/>
</dbReference>
<name>A0A7S7M1B8_9BACT</name>
<evidence type="ECO:0000259" key="11">
    <source>
        <dbReference type="Pfam" id="PF00593"/>
    </source>
</evidence>
<feature type="domain" description="TonB-dependent receptor-like beta-barrel" evidence="11">
    <location>
        <begin position="232"/>
        <end position="609"/>
    </location>
</feature>
<evidence type="ECO:0000256" key="7">
    <source>
        <dbReference type="ARBA" id="ARBA00023237"/>
    </source>
</evidence>
<dbReference type="Proteomes" id="UP000593836">
    <property type="component" value="Chromosome"/>
</dbReference>
<evidence type="ECO:0000256" key="10">
    <source>
        <dbReference type="SAM" id="SignalP"/>
    </source>
</evidence>
<dbReference type="PANTHER" id="PTHR30069:SF27">
    <property type="entry name" value="BLL4766 PROTEIN"/>
    <property type="match status" value="1"/>
</dbReference>
<organism evidence="13 14">
    <name type="scientific">Candidatus Sulfurimonas marisnigri</name>
    <dbReference type="NCBI Taxonomy" id="2740405"/>
    <lineage>
        <taxon>Bacteria</taxon>
        <taxon>Pseudomonadati</taxon>
        <taxon>Campylobacterota</taxon>
        <taxon>Epsilonproteobacteria</taxon>
        <taxon>Campylobacterales</taxon>
        <taxon>Sulfurimonadaceae</taxon>
        <taxon>Sulfurimonas</taxon>
    </lineage>
</organism>
<comment type="subcellular location">
    <subcellularLocation>
        <location evidence="1 8">Cell outer membrane</location>
        <topology evidence="1 8">Multi-pass membrane protein</topology>
    </subcellularLocation>
</comment>
<dbReference type="SUPFAM" id="SSF56935">
    <property type="entry name" value="Porins"/>
    <property type="match status" value="1"/>
</dbReference>
<keyword evidence="5 9" id="KW-0798">TonB box</keyword>
<dbReference type="Pfam" id="PF00593">
    <property type="entry name" value="TonB_dep_Rec_b-barrel"/>
    <property type="match status" value="1"/>
</dbReference>
<dbReference type="InterPro" id="IPR000531">
    <property type="entry name" value="Beta-barrel_TonB"/>
</dbReference>
<dbReference type="GO" id="GO:0009279">
    <property type="term" value="C:cell outer membrane"/>
    <property type="evidence" value="ECO:0007669"/>
    <property type="project" value="UniProtKB-SubCell"/>
</dbReference>
<keyword evidence="10" id="KW-0732">Signal</keyword>
<keyword evidence="6 8" id="KW-0472">Membrane</keyword>
<protein>
    <submittedName>
        <fullName evidence="13">TonB-dependent receptor</fullName>
    </submittedName>
</protein>
<keyword evidence="14" id="KW-1185">Reference proteome</keyword>
<dbReference type="InterPro" id="IPR012910">
    <property type="entry name" value="Plug_dom"/>
</dbReference>
<dbReference type="Pfam" id="PF07715">
    <property type="entry name" value="Plug"/>
    <property type="match status" value="1"/>
</dbReference>
<evidence type="ECO:0000259" key="12">
    <source>
        <dbReference type="Pfam" id="PF07715"/>
    </source>
</evidence>
<dbReference type="InterPro" id="IPR037066">
    <property type="entry name" value="Plug_dom_sf"/>
</dbReference>
<keyword evidence="3 8" id="KW-1134">Transmembrane beta strand</keyword>
<evidence type="ECO:0000256" key="4">
    <source>
        <dbReference type="ARBA" id="ARBA00022692"/>
    </source>
</evidence>